<dbReference type="AlphaFoldDB" id="A0A401TR92"/>
<dbReference type="GO" id="GO:0031012">
    <property type="term" value="C:extracellular matrix"/>
    <property type="evidence" value="ECO:0007669"/>
    <property type="project" value="TreeGrafter"/>
</dbReference>
<reference evidence="4 5" key="1">
    <citation type="journal article" date="2018" name="Nat. Ecol. Evol.">
        <title>Shark genomes provide insights into elasmobranch evolution and the origin of vertebrates.</title>
        <authorList>
            <person name="Hara Y"/>
            <person name="Yamaguchi K"/>
            <person name="Onimaru K"/>
            <person name="Kadota M"/>
            <person name="Koyanagi M"/>
            <person name="Keeley SD"/>
            <person name="Tatsumi K"/>
            <person name="Tanaka K"/>
            <person name="Motone F"/>
            <person name="Kageyama Y"/>
            <person name="Nozu R"/>
            <person name="Adachi N"/>
            <person name="Nishimura O"/>
            <person name="Nakagawa R"/>
            <person name="Tanegashima C"/>
            <person name="Kiyatake I"/>
            <person name="Matsumoto R"/>
            <person name="Murakumo K"/>
            <person name="Nishida K"/>
            <person name="Terakita A"/>
            <person name="Kuratani S"/>
            <person name="Sato K"/>
            <person name="Hyodo S Kuraku.S."/>
        </authorList>
    </citation>
    <scope>NUCLEOTIDE SEQUENCE [LARGE SCALE GENOMIC DNA]</scope>
</reference>
<dbReference type="PANTHER" id="PTHR11339">
    <property type="entry name" value="EXTRACELLULAR MATRIX GLYCOPROTEIN RELATED"/>
    <property type="match status" value="1"/>
</dbReference>
<sequence length="212" mass="22820">LNGIRVSVPIVIGGGQIRVYMSGFMVIVSTEFGLKVQFDGSSRATISLPASFHSATCGLCGNMNAELADEFQLPNGTVVSSEVEFGRGWRVYDGDEMCQDQCSQQCELCTPDQSRLYSGQNYCGLIDRVDSAFNICHTALPAQDFIQSCVLDLCASGGAMPILCQAISTYAARCRLQGVSAFEWRGPGLCGKSPLYVKPTSQGLKAKSSYNH</sequence>
<evidence type="ECO:0000313" key="5">
    <source>
        <dbReference type="Proteomes" id="UP000287033"/>
    </source>
</evidence>
<evidence type="ECO:0000256" key="1">
    <source>
        <dbReference type="ARBA" id="ARBA00023157"/>
    </source>
</evidence>
<keyword evidence="2" id="KW-0325">Glycoprotein</keyword>
<dbReference type="InterPro" id="IPR050780">
    <property type="entry name" value="Mucin_vWF_Thrombospondin_sf"/>
</dbReference>
<protein>
    <recommendedName>
        <fullName evidence="3">VWFD domain-containing protein</fullName>
    </recommendedName>
</protein>
<dbReference type="OrthoDB" id="6236007at2759"/>
<evidence type="ECO:0000313" key="4">
    <source>
        <dbReference type="EMBL" id="GCC45155.1"/>
    </source>
</evidence>
<dbReference type="Pfam" id="PF00094">
    <property type="entry name" value="VWD"/>
    <property type="match status" value="1"/>
</dbReference>
<dbReference type="GO" id="GO:0005615">
    <property type="term" value="C:extracellular space"/>
    <property type="evidence" value="ECO:0007669"/>
    <property type="project" value="TreeGrafter"/>
</dbReference>
<dbReference type="STRING" id="137246.A0A401TR92"/>
<comment type="caution">
    <text evidence="4">The sequence shown here is derived from an EMBL/GenBank/DDBJ whole genome shotgun (WGS) entry which is preliminary data.</text>
</comment>
<dbReference type="PANTHER" id="PTHR11339:SF413">
    <property type="entry name" value="TECTORIN ALPHA"/>
    <property type="match status" value="1"/>
</dbReference>
<feature type="domain" description="VWFD" evidence="3">
    <location>
        <begin position="1"/>
        <end position="99"/>
    </location>
</feature>
<dbReference type="InterPro" id="IPR014853">
    <property type="entry name" value="VWF/SSPO/ZAN-like_Cys-rich_dom"/>
</dbReference>
<gene>
    <name evidence="4" type="ORF">chiPu_0029377</name>
</gene>
<evidence type="ECO:0000259" key="3">
    <source>
        <dbReference type="PROSITE" id="PS51233"/>
    </source>
</evidence>
<dbReference type="EMBL" id="BEZZ01155233">
    <property type="protein sequence ID" value="GCC45155.1"/>
    <property type="molecule type" value="Genomic_DNA"/>
</dbReference>
<dbReference type="SMART" id="SM00832">
    <property type="entry name" value="C8"/>
    <property type="match status" value="1"/>
</dbReference>
<accession>A0A401TR92</accession>
<dbReference type="PROSITE" id="PS51233">
    <property type="entry name" value="VWFD"/>
    <property type="match status" value="1"/>
</dbReference>
<dbReference type="InterPro" id="IPR001846">
    <property type="entry name" value="VWF_type-D"/>
</dbReference>
<dbReference type="OMA" id="SAFNICH"/>
<keyword evidence="1" id="KW-1015">Disulfide bond</keyword>
<name>A0A401TR92_CHIPU</name>
<proteinExistence type="predicted"/>
<feature type="non-terminal residue" evidence="4">
    <location>
        <position position="1"/>
    </location>
</feature>
<dbReference type="Pfam" id="PF08742">
    <property type="entry name" value="C8"/>
    <property type="match status" value="1"/>
</dbReference>
<evidence type="ECO:0000256" key="2">
    <source>
        <dbReference type="ARBA" id="ARBA00023180"/>
    </source>
</evidence>
<keyword evidence="5" id="KW-1185">Reference proteome</keyword>
<dbReference type="Proteomes" id="UP000287033">
    <property type="component" value="Unassembled WGS sequence"/>
</dbReference>
<organism evidence="4 5">
    <name type="scientific">Chiloscyllium punctatum</name>
    <name type="common">Brownbanded bambooshark</name>
    <name type="synonym">Hemiscyllium punctatum</name>
    <dbReference type="NCBI Taxonomy" id="137246"/>
    <lineage>
        <taxon>Eukaryota</taxon>
        <taxon>Metazoa</taxon>
        <taxon>Chordata</taxon>
        <taxon>Craniata</taxon>
        <taxon>Vertebrata</taxon>
        <taxon>Chondrichthyes</taxon>
        <taxon>Elasmobranchii</taxon>
        <taxon>Galeomorphii</taxon>
        <taxon>Galeoidea</taxon>
        <taxon>Orectolobiformes</taxon>
        <taxon>Hemiscylliidae</taxon>
        <taxon>Chiloscyllium</taxon>
    </lineage>
</organism>